<organism evidence="8 9">
    <name type="scientific">Carboxydocella sporoproducens DSM 16521</name>
    <dbReference type="NCBI Taxonomy" id="1121270"/>
    <lineage>
        <taxon>Bacteria</taxon>
        <taxon>Bacillati</taxon>
        <taxon>Bacillota</taxon>
        <taxon>Clostridia</taxon>
        <taxon>Eubacteriales</taxon>
        <taxon>Clostridiales Family XVI. Incertae Sedis</taxon>
        <taxon>Carboxydocella</taxon>
    </lineage>
</organism>
<keyword evidence="5 6" id="KW-0472">Membrane</keyword>
<keyword evidence="8" id="KW-0969">Cilium</keyword>
<keyword evidence="8" id="KW-0282">Flagellum</keyword>
<protein>
    <submittedName>
        <fullName evidence="8">Flagellar biogenesis protein FliO</fullName>
    </submittedName>
</protein>
<keyword evidence="2" id="KW-1003">Cell membrane</keyword>
<feature type="signal peptide" evidence="7">
    <location>
        <begin position="1"/>
        <end position="23"/>
    </location>
</feature>
<evidence type="ECO:0000256" key="6">
    <source>
        <dbReference type="SAM" id="Phobius"/>
    </source>
</evidence>
<evidence type="ECO:0000313" key="9">
    <source>
        <dbReference type="Proteomes" id="UP000189933"/>
    </source>
</evidence>
<keyword evidence="8" id="KW-0966">Cell projection</keyword>
<accession>A0A1T4P9L8</accession>
<keyword evidence="9" id="KW-1185">Reference proteome</keyword>
<feature type="transmembrane region" description="Helical" evidence="6">
    <location>
        <begin position="53"/>
        <end position="74"/>
    </location>
</feature>
<dbReference type="RefSeq" id="WP_078665281.1">
    <property type="nucleotide sequence ID" value="NZ_FUXM01000010.1"/>
</dbReference>
<comment type="subcellular location">
    <subcellularLocation>
        <location evidence="1">Cell membrane</location>
    </subcellularLocation>
</comment>
<reference evidence="9" key="1">
    <citation type="submission" date="2017-02" db="EMBL/GenBank/DDBJ databases">
        <authorList>
            <person name="Varghese N."/>
            <person name="Submissions S."/>
        </authorList>
    </citation>
    <scope>NUCLEOTIDE SEQUENCE [LARGE SCALE GENOMIC DNA]</scope>
    <source>
        <strain evidence="9">DSM 16521</strain>
    </source>
</reference>
<dbReference type="Proteomes" id="UP000189933">
    <property type="component" value="Unassembled WGS sequence"/>
</dbReference>
<sequence>MKKQLFSIIFAALLILPGQLAGAAPTSFQDQPLPPALGEETVKTAAQTELPSIGAYLLKVVITLGLLGAAVYWVKNRYYRVNLPGQLDSQVLRVVDKLDLSVSNSLIIVEVGSRFYLLGTGSGGVNLLTEITDQELIEELMAAKGNSPQQLDRQLVDFTSQLQKQIEKIRNLAGKGGDQ</sequence>
<evidence type="ECO:0000256" key="3">
    <source>
        <dbReference type="ARBA" id="ARBA00022692"/>
    </source>
</evidence>
<dbReference type="AlphaFoldDB" id="A0A1T4P9L8"/>
<evidence type="ECO:0000256" key="5">
    <source>
        <dbReference type="ARBA" id="ARBA00023136"/>
    </source>
</evidence>
<evidence type="ECO:0000256" key="1">
    <source>
        <dbReference type="ARBA" id="ARBA00004236"/>
    </source>
</evidence>
<feature type="chain" id="PRO_5012165221" evidence="7">
    <location>
        <begin position="24"/>
        <end position="179"/>
    </location>
</feature>
<name>A0A1T4P9L8_9FIRM</name>
<evidence type="ECO:0000313" key="8">
    <source>
        <dbReference type="EMBL" id="SJZ88192.1"/>
    </source>
</evidence>
<keyword evidence="7" id="KW-0732">Signal</keyword>
<dbReference type="InterPro" id="IPR022781">
    <property type="entry name" value="Flagellar_biosynth_FliO"/>
</dbReference>
<dbReference type="EMBL" id="FUXM01000010">
    <property type="protein sequence ID" value="SJZ88192.1"/>
    <property type="molecule type" value="Genomic_DNA"/>
</dbReference>
<gene>
    <name evidence="8" type="ORF">SAMN02745885_01199</name>
</gene>
<dbReference type="GO" id="GO:0016020">
    <property type="term" value="C:membrane"/>
    <property type="evidence" value="ECO:0007669"/>
    <property type="project" value="InterPro"/>
</dbReference>
<keyword evidence="3 6" id="KW-0812">Transmembrane</keyword>
<evidence type="ECO:0000256" key="7">
    <source>
        <dbReference type="SAM" id="SignalP"/>
    </source>
</evidence>
<evidence type="ECO:0000256" key="4">
    <source>
        <dbReference type="ARBA" id="ARBA00022989"/>
    </source>
</evidence>
<dbReference type="GO" id="GO:0044781">
    <property type="term" value="P:bacterial-type flagellum organization"/>
    <property type="evidence" value="ECO:0007669"/>
    <property type="project" value="InterPro"/>
</dbReference>
<keyword evidence="4 6" id="KW-1133">Transmembrane helix</keyword>
<dbReference type="Pfam" id="PF04347">
    <property type="entry name" value="FliO"/>
    <property type="match status" value="1"/>
</dbReference>
<proteinExistence type="predicted"/>
<evidence type="ECO:0000256" key="2">
    <source>
        <dbReference type="ARBA" id="ARBA00022475"/>
    </source>
</evidence>